<reference evidence="2 3" key="1">
    <citation type="submission" date="2022-04" db="EMBL/GenBank/DDBJ databases">
        <title>The arsenic-methylating capacity of Chitinophaga filiformis YT5 during chitin decomposition.</title>
        <authorList>
            <person name="Chen G."/>
            <person name="Liang Y."/>
        </authorList>
    </citation>
    <scope>NUCLEOTIDE SEQUENCE [LARGE SCALE GENOMIC DNA]</scope>
    <source>
        <strain evidence="2 3">YT5</strain>
    </source>
</reference>
<name>A0ABY4HVN9_CHIFI</name>
<dbReference type="PANTHER" id="PTHR39217:SF1">
    <property type="entry name" value="GLUTATHIONE SYNTHETASE"/>
    <property type="match status" value="1"/>
</dbReference>
<dbReference type="InterPro" id="IPR004218">
    <property type="entry name" value="GSHS_ATP-bd"/>
</dbReference>
<evidence type="ECO:0000313" key="2">
    <source>
        <dbReference type="EMBL" id="UPK67848.1"/>
    </source>
</evidence>
<gene>
    <name evidence="2" type="ORF">MYF79_23130</name>
</gene>
<keyword evidence="3" id="KW-1185">Reference proteome</keyword>
<accession>A0ABY4HVN9</accession>
<dbReference type="Proteomes" id="UP000830198">
    <property type="component" value="Chromosome"/>
</dbReference>
<dbReference type="SUPFAM" id="SSF56059">
    <property type="entry name" value="Glutathione synthetase ATP-binding domain-like"/>
    <property type="match status" value="1"/>
</dbReference>
<proteinExistence type="predicted"/>
<dbReference type="InterPro" id="IPR053191">
    <property type="entry name" value="DcsG_Biosynth_Enzyme"/>
</dbReference>
<dbReference type="Gene3D" id="3.40.50.20">
    <property type="match status" value="1"/>
</dbReference>
<evidence type="ECO:0000259" key="1">
    <source>
        <dbReference type="Pfam" id="PF02955"/>
    </source>
</evidence>
<dbReference type="Gene3D" id="3.30.1490.20">
    <property type="entry name" value="ATP-grasp fold, A domain"/>
    <property type="match status" value="1"/>
</dbReference>
<dbReference type="RefSeq" id="WP_247810192.1">
    <property type="nucleotide sequence ID" value="NZ_CP095855.1"/>
</dbReference>
<evidence type="ECO:0000313" key="3">
    <source>
        <dbReference type="Proteomes" id="UP000830198"/>
    </source>
</evidence>
<protein>
    <recommendedName>
        <fullName evidence="1">Prokaryotic glutathione synthetase ATP-binding domain-containing protein</fullName>
    </recommendedName>
</protein>
<dbReference type="EMBL" id="CP095855">
    <property type="protein sequence ID" value="UPK67848.1"/>
    <property type="molecule type" value="Genomic_DNA"/>
</dbReference>
<dbReference type="InterPro" id="IPR013815">
    <property type="entry name" value="ATP_grasp_subdomain_1"/>
</dbReference>
<dbReference type="Gene3D" id="3.30.470.20">
    <property type="entry name" value="ATP-grasp fold, B domain"/>
    <property type="match status" value="1"/>
</dbReference>
<organism evidence="2 3">
    <name type="scientific">Chitinophaga filiformis</name>
    <name type="common">Myxococcus filiformis</name>
    <name type="synonym">Flexibacter filiformis</name>
    <dbReference type="NCBI Taxonomy" id="104663"/>
    <lineage>
        <taxon>Bacteria</taxon>
        <taxon>Pseudomonadati</taxon>
        <taxon>Bacteroidota</taxon>
        <taxon>Chitinophagia</taxon>
        <taxon>Chitinophagales</taxon>
        <taxon>Chitinophagaceae</taxon>
        <taxon>Chitinophaga</taxon>
    </lineage>
</organism>
<sequence length="320" mass="36365">MHLKQVLVAFIPYRAQNNVMQKQTTMPDNKKIALICEDPANLFEMAGTEDKKLLESLRTRGWIAEAKDWKDPQADWPLYDLVILKSPYDYHYRLNEFSTWLHKLSALSVRLLNPVEMVLWNADKHYLKEISEAGFYIIPSIFLEKDVTTDLAGLFTRLGADKIIVKPCVSGGSKNTFTLVKGDPELGKHPLNELLRQEAFIAQPFLKEIHAGEWSLVFFGGRFSHAIVKKPKEGDFRVQPQYGATIHSVQPDAVVIKEATALVRRFAADALYTRVDGVLVDGKLALMELELIEPLLYTVFEERSVENYLAALEEKMQAVS</sequence>
<dbReference type="PANTHER" id="PTHR39217">
    <property type="match status" value="1"/>
</dbReference>
<dbReference type="Pfam" id="PF02955">
    <property type="entry name" value="GSH-S_ATP"/>
    <property type="match status" value="1"/>
</dbReference>
<feature type="domain" description="Prokaryotic glutathione synthetase ATP-binding" evidence="1">
    <location>
        <begin position="161"/>
        <end position="248"/>
    </location>
</feature>